<protein>
    <recommendedName>
        <fullName evidence="2">2-amino-4-hydroxy-6-hydroxymethyldihydropteridine diphosphokinase</fullName>
        <ecNumber evidence="2">2.7.6.3</ecNumber>
    </recommendedName>
</protein>
<name>A0A0R0CFU4_9GAMM</name>
<sequence length="128" mass="13629">MSSHDYLLLLGSDAADAGQLEIARRHLQASGRITAASAVVHGPSVVDGDERCYFNQALRVSSALPRAGFAVTLKAIESAMGRGTVAGCLIDIDLAAEYGHDDAFVWQAADKLVHPLFVRLSAQLRPLD</sequence>
<dbReference type="EMBL" id="LDJL01000015">
    <property type="protein sequence ID" value="KRG68373.1"/>
    <property type="molecule type" value="Genomic_DNA"/>
</dbReference>
<comment type="pathway">
    <text evidence="1">Cofactor biosynthesis; tetrahydrofolate biosynthesis; 2-amino-4-hydroxy-6-hydroxymethyl-7,8-dihydropteridine diphosphate from 7,8-dihydroneopterin triphosphate: step 4/4.</text>
</comment>
<dbReference type="UniPathway" id="UPA00077">
    <property type="reaction ID" value="UER00155"/>
</dbReference>
<comment type="caution">
    <text evidence="9">The sequence shown here is derived from an EMBL/GenBank/DDBJ whole genome shotgun (WGS) entry which is preliminary data.</text>
</comment>
<dbReference type="GO" id="GO:0003848">
    <property type="term" value="F:2-amino-4-hydroxy-6-hydroxymethyldihydropteridine diphosphokinase activity"/>
    <property type="evidence" value="ECO:0007669"/>
    <property type="project" value="UniProtKB-EC"/>
</dbReference>
<keyword evidence="4" id="KW-0547">Nucleotide-binding</keyword>
<dbReference type="Gene3D" id="3.30.70.560">
    <property type="entry name" value="7,8-Dihydro-6-hydroxymethylpterin-pyrophosphokinase HPPK"/>
    <property type="match status" value="1"/>
</dbReference>
<dbReference type="GO" id="GO:0046654">
    <property type="term" value="P:tetrahydrofolate biosynthetic process"/>
    <property type="evidence" value="ECO:0007669"/>
    <property type="project" value="UniProtKB-UniPathway"/>
</dbReference>
<evidence type="ECO:0000256" key="4">
    <source>
        <dbReference type="ARBA" id="ARBA00022741"/>
    </source>
</evidence>
<dbReference type="InterPro" id="IPR035907">
    <property type="entry name" value="Hppk_sf"/>
</dbReference>
<gene>
    <name evidence="9" type="ORF">ABB29_13735</name>
</gene>
<reference evidence="9 10" key="1">
    <citation type="submission" date="2015-05" db="EMBL/GenBank/DDBJ databases">
        <title>Genome sequencing and analysis of members of genus Stenotrophomonas.</title>
        <authorList>
            <person name="Patil P.P."/>
            <person name="Midha S."/>
            <person name="Patil P.B."/>
        </authorList>
    </citation>
    <scope>NUCLEOTIDE SEQUENCE [LARGE SCALE GENOMIC DNA]</scope>
    <source>
        <strain evidence="9 10">DSM 21858</strain>
    </source>
</reference>
<dbReference type="STRING" id="344882.ABB29_13735"/>
<evidence type="ECO:0000256" key="7">
    <source>
        <dbReference type="ARBA" id="ARBA00022909"/>
    </source>
</evidence>
<evidence type="ECO:0000313" key="10">
    <source>
        <dbReference type="Proteomes" id="UP000052052"/>
    </source>
</evidence>
<evidence type="ECO:0000313" key="9">
    <source>
        <dbReference type="EMBL" id="KRG68373.1"/>
    </source>
</evidence>
<keyword evidence="5" id="KW-0418">Kinase</keyword>
<dbReference type="EC" id="2.7.6.3" evidence="2"/>
<dbReference type="GO" id="GO:0016301">
    <property type="term" value="F:kinase activity"/>
    <property type="evidence" value="ECO:0007669"/>
    <property type="project" value="UniProtKB-KW"/>
</dbReference>
<dbReference type="SUPFAM" id="SSF55083">
    <property type="entry name" value="6-hydroxymethyl-7,8-dihydropterin pyrophosphokinase, HPPK"/>
    <property type="match status" value="1"/>
</dbReference>
<keyword evidence="7" id="KW-0289">Folate biosynthesis</keyword>
<evidence type="ECO:0000256" key="3">
    <source>
        <dbReference type="ARBA" id="ARBA00022679"/>
    </source>
</evidence>
<dbReference type="InterPro" id="IPR000550">
    <property type="entry name" value="Hppk"/>
</dbReference>
<dbReference type="GO" id="GO:0005524">
    <property type="term" value="F:ATP binding"/>
    <property type="evidence" value="ECO:0007669"/>
    <property type="project" value="UniProtKB-KW"/>
</dbReference>
<evidence type="ECO:0000256" key="1">
    <source>
        <dbReference type="ARBA" id="ARBA00005051"/>
    </source>
</evidence>
<accession>A0A0R0CFU4</accession>
<dbReference type="Pfam" id="PF01288">
    <property type="entry name" value="HPPK"/>
    <property type="match status" value="1"/>
</dbReference>
<dbReference type="RefSeq" id="WP_057660011.1">
    <property type="nucleotide sequence ID" value="NZ_LDJL01000015.1"/>
</dbReference>
<organism evidence="9 10">
    <name type="scientific">Pseudoxanthomonas dokdonensis</name>
    <dbReference type="NCBI Taxonomy" id="344882"/>
    <lineage>
        <taxon>Bacteria</taxon>
        <taxon>Pseudomonadati</taxon>
        <taxon>Pseudomonadota</taxon>
        <taxon>Gammaproteobacteria</taxon>
        <taxon>Lysobacterales</taxon>
        <taxon>Lysobacteraceae</taxon>
        <taxon>Pseudoxanthomonas</taxon>
    </lineage>
</organism>
<dbReference type="GO" id="GO:0046656">
    <property type="term" value="P:folic acid biosynthetic process"/>
    <property type="evidence" value="ECO:0007669"/>
    <property type="project" value="UniProtKB-KW"/>
</dbReference>
<evidence type="ECO:0000259" key="8">
    <source>
        <dbReference type="Pfam" id="PF01288"/>
    </source>
</evidence>
<dbReference type="OrthoDB" id="5987842at2"/>
<dbReference type="PATRIC" id="fig|344882.3.peg.1129"/>
<proteinExistence type="predicted"/>
<dbReference type="Proteomes" id="UP000052052">
    <property type="component" value="Unassembled WGS sequence"/>
</dbReference>
<keyword evidence="3" id="KW-0808">Transferase</keyword>
<evidence type="ECO:0000256" key="6">
    <source>
        <dbReference type="ARBA" id="ARBA00022840"/>
    </source>
</evidence>
<evidence type="ECO:0000256" key="5">
    <source>
        <dbReference type="ARBA" id="ARBA00022777"/>
    </source>
</evidence>
<feature type="domain" description="7,8-dihydro-6-hydroxymethylpterin-pyrophosphokinase" evidence="8">
    <location>
        <begin position="8"/>
        <end position="96"/>
    </location>
</feature>
<keyword evidence="10" id="KW-1185">Reference proteome</keyword>
<keyword evidence="6" id="KW-0067">ATP-binding</keyword>
<evidence type="ECO:0000256" key="2">
    <source>
        <dbReference type="ARBA" id="ARBA00013253"/>
    </source>
</evidence>
<dbReference type="AlphaFoldDB" id="A0A0R0CFU4"/>